<dbReference type="Proteomes" id="UP000237846">
    <property type="component" value="Unassembled WGS sequence"/>
</dbReference>
<evidence type="ECO:0000256" key="1">
    <source>
        <dbReference type="SAM" id="Phobius"/>
    </source>
</evidence>
<keyword evidence="1" id="KW-0812">Transmembrane</keyword>
<comment type="caution">
    <text evidence="2">The sequence shown here is derived from an EMBL/GenBank/DDBJ whole genome shotgun (WGS) entry which is preliminary data.</text>
</comment>
<dbReference type="OrthoDB" id="3427173at2"/>
<dbReference type="EMBL" id="PVZC01000009">
    <property type="protein sequence ID" value="PRX95743.1"/>
    <property type="molecule type" value="Genomic_DNA"/>
</dbReference>
<sequence length="195" mass="21121">MSRLRRSARGNRWGLALGGAVLLAAGGAGLALGLGVFGPERAARPVLGPQARALAAQPWFWYAVAAVCVVLALLGLRWLLVQARTESVRRIEVEPDAGGGRTVLPSSAATDAVEREADGYPGVQRARARLIGAERAPRVRMDLVVDEDADVAEVWQRLRDDGLARLRGAMELRRLPAQVRIRLAEPRAEARRRVV</sequence>
<dbReference type="RefSeq" id="WP_106252099.1">
    <property type="nucleotide sequence ID" value="NZ_PVZC01000009.1"/>
</dbReference>
<gene>
    <name evidence="2" type="ORF">CLV72_109356</name>
</gene>
<keyword evidence="3" id="KW-1185">Reference proteome</keyword>
<accession>A0A2T0PW45</accession>
<dbReference type="AlphaFoldDB" id="A0A2T0PW45"/>
<feature type="transmembrane region" description="Helical" evidence="1">
    <location>
        <begin position="59"/>
        <end position="80"/>
    </location>
</feature>
<name>A0A2T0PW45_9ACTN</name>
<keyword evidence="1" id="KW-0472">Membrane</keyword>
<reference evidence="2 3" key="1">
    <citation type="submission" date="2018-03" db="EMBL/GenBank/DDBJ databases">
        <title>Genomic Encyclopedia of Archaeal and Bacterial Type Strains, Phase II (KMG-II): from individual species to whole genera.</title>
        <authorList>
            <person name="Goeker M."/>
        </authorList>
    </citation>
    <scope>NUCLEOTIDE SEQUENCE [LARGE SCALE GENOMIC DNA]</scope>
    <source>
        <strain evidence="2 3">DSM 45601</strain>
    </source>
</reference>
<protein>
    <submittedName>
        <fullName evidence="2">Uncharacterized protein</fullName>
    </submittedName>
</protein>
<evidence type="ECO:0000313" key="3">
    <source>
        <dbReference type="Proteomes" id="UP000237846"/>
    </source>
</evidence>
<organism evidence="2 3">
    <name type="scientific">Allonocardiopsis opalescens</name>
    <dbReference type="NCBI Taxonomy" id="1144618"/>
    <lineage>
        <taxon>Bacteria</taxon>
        <taxon>Bacillati</taxon>
        <taxon>Actinomycetota</taxon>
        <taxon>Actinomycetes</taxon>
        <taxon>Streptosporangiales</taxon>
        <taxon>Allonocardiopsis</taxon>
    </lineage>
</organism>
<proteinExistence type="predicted"/>
<dbReference type="NCBIfam" id="NF033218">
    <property type="entry name" value="anchor_AmaP"/>
    <property type="match status" value="1"/>
</dbReference>
<evidence type="ECO:0000313" key="2">
    <source>
        <dbReference type="EMBL" id="PRX95743.1"/>
    </source>
</evidence>
<keyword evidence="1" id="KW-1133">Transmembrane helix</keyword>